<sequence length="313" mass="35836">MNRKIVSIIFTLAVLTAGASALFAEEPVTIKTLFKLLPEKALKPVFDNFNLDTANRDSYIEVCDEKNRYLSLKSKYGFEMCYWDVKGGKKLILVSYDGAGSGVFYLYNKGKISETNDFDIKTVKEQIKKSPAFQGMNDLIRFYPLRDNTSLAVMINQLDCMIFKWKNEKFVRISDYVLKETDDESDVYSILLSGFVKALKAHDAASCLQYIKPEYIVFQCMDMFQGRAEQFICKLIAGQTENIGYIAPNRLEDIKKATYSLNPNVPDSEPDFMIIIELIDGRTYTYFPKVENIEEAEIYGLPIQYLYLVGAME</sequence>
<reference evidence="2 3" key="1">
    <citation type="submission" date="2020-01" db="EMBL/GenBank/DDBJ databases">
        <title>Complete genome sequence of a human oral phylogroup 1 Treponema sp. strain ATCC 700766, originally isolated from periodontitis dental plaque.</title>
        <authorList>
            <person name="Chan Y."/>
            <person name="Huo Y.-B."/>
            <person name="Yu X.-L."/>
            <person name="Zeng H."/>
            <person name="Leung W.-K."/>
            <person name="Watt R.M."/>
        </authorList>
    </citation>
    <scope>NUCLEOTIDE SEQUENCE [LARGE SCALE GENOMIC DNA]</scope>
    <source>
        <strain evidence="2 3">OMZ 804</strain>
    </source>
</reference>
<evidence type="ECO:0008006" key="4">
    <source>
        <dbReference type="Google" id="ProtNLM"/>
    </source>
</evidence>
<evidence type="ECO:0000313" key="2">
    <source>
        <dbReference type="EMBL" id="QHX44394.1"/>
    </source>
</evidence>
<dbReference type="Proteomes" id="UP000464374">
    <property type="component" value="Chromosome"/>
</dbReference>
<feature type="signal peptide" evidence="1">
    <location>
        <begin position="1"/>
        <end position="24"/>
    </location>
</feature>
<name>A0A6P1Y4C9_9SPIR</name>
<gene>
    <name evidence="2" type="ORF">GWP43_14030</name>
</gene>
<keyword evidence="1" id="KW-0732">Signal</keyword>
<protein>
    <recommendedName>
        <fullName evidence="4">Lipoprotein</fullName>
    </recommendedName>
</protein>
<dbReference type="AlphaFoldDB" id="A0A6P1Y4C9"/>
<organism evidence="2 3">
    <name type="scientific">Treponema vincentii</name>
    <dbReference type="NCBI Taxonomy" id="69710"/>
    <lineage>
        <taxon>Bacteria</taxon>
        <taxon>Pseudomonadati</taxon>
        <taxon>Spirochaetota</taxon>
        <taxon>Spirochaetia</taxon>
        <taxon>Spirochaetales</taxon>
        <taxon>Treponemataceae</taxon>
        <taxon>Treponema</taxon>
    </lineage>
</organism>
<accession>A0A6P1Y4C9</accession>
<proteinExistence type="predicted"/>
<feature type="chain" id="PRO_5027108042" description="Lipoprotein" evidence="1">
    <location>
        <begin position="25"/>
        <end position="313"/>
    </location>
</feature>
<dbReference type="KEGG" id="trz:GWP43_14030"/>
<dbReference type="EMBL" id="CP048020">
    <property type="protein sequence ID" value="QHX44394.1"/>
    <property type="molecule type" value="Genomic_DNA"/>
</dbReference>
<dbReference type="RefSeq" id="WP_162664665.1">
    <property type="nucleotide sequence ID" value="NZ_CP048020.1"/>
</dbReference>
<evidence type="ECO:0000256" key="1">
    <source>
        <dbReference type="SAM" id="SignalP"/>
    </source>
</evidence>
<evidence type="ECO:0000313" key="3">
    <source>
        <dbReference type="Proteomes" id="UP000464374"/>
    </source>
</evidence>